<organism evidence="2 3">
    <name type="scientific">Aedes albopictus</name>
    <name type="common">Asian tiger mosquito</name>
    <name type="synonym">Stegomyia albopicta</name>
    <dbReference type="NCBI Taxonomy" id="7160"/>
    <lineage>
        <taxon>Eukaryota</taxon>
        <taxon>Metazoa</taxon>
        <taxon>Ecdysozoa</taxon>
        <taxon>Arthropoda</taxon>
        <taxon>Hexapoda</taxon>
        <taxon>Insecta</taxon>
        <taxon>Pterygota</taxon>
        <taxon>Neoptera</taxon>
        <taxon>Endopterygota</taxon>
        <taxon>Diptera</taxon>
        <taxon>Nematocera</taxon>
        <taxon>Culicoidea</taxon>
        <taxon>Culicidae</taxon>
        <taxon>Culicinae</taxon>
        <taxon>Aedini</taxon>
        <taxon>Aedes</taxon>
        <taxon>Stegomyia</taxon>
    </lineage>
</organism>
<protein>
    <recommendedName>
        <fullName evidence="4">Secreted protein</fullName>
    </recommendedName>
</protein>
<evidence type="ECO:0000313" key="3">
    <source>
        <dbReference type="Proteomes" id="UP000069940"/>
    </source>
</evidence>
<reference evidence="3" key="1">
    <citation type="journal article" date="2015" name="Proc. Natl. Acad. Sci. U.S.A.">
        <title>Genome sequence of the Asian Tiger mosquito, Aedes albopictus, reveals insights into its biology, genetics, and evolution.</title>
        <authorList>
            <person name="Chen X.G."/>
            <person name="Jiang X."/>
            <person name="Gu J."/>
            <person name="Xu M."/>
            <person name="Wu Y."/>
            <person name="Deng Y."/>
            <person name="Zhang C."/>
            <person name="Bonizzoni M."/>
            <person name="Dermauw W."/>
            <person name="Vontas J."/>
            <person name="Armbruster P."/>
            <person name="Huang X."/>
            <person name="Yang Y."/>
            <person name="Zhang H."/>
            <person name="He W."/>
            <person name="Peng H."/>
            <person name="Liu Y."/>
            <person name="Wu K."/>
            <person name="Chen J."/>
            <person name="Lirakis M."/>
            <person name="Topalis P."/>
            <person name="Van Leeuwen T."/>
            <person name="Hall A.B."/>
            <person name="Jiang X."/>
            <person name="Thorpe C."/>
            <person name="Mueller R.L."/>
            <person name="Sun C."/>
            <person name="Waterhouse R.M."/>
            <person name="Yan G."/>
            <person name="Tu Z.J."/>
            <person name="Fang X."/>
            <person name="James A.A."/>
        </authorList>
    </citation>
    <scope>NUCLEOTIDE SEQUENCE [LARGE SCALE GENOMIC DNA]</scope>
    <source>
        <strain evidence="3">Foshan</strain>
    </source>
</reference>
<evidence type="ECO:0000256" key="1">
    <source>
        <dbReference type="SAM" id="MobiDB-lite"/>
    </source>
</evidence>
<feature type="region of interest" description="Disordered" evidence="1">
    <location>
        <begin position="37"/>
        <end position="83"/>
    </location>
</feature>
<proteinExistence type="predicted"/>
<dbReference type="GeneID" id="109412337"/>
<dbReference type="Proteomes" id="UP000069940">
    <property type="component" value="Unassembled WGS sequence"/>
</dbReference>
<evidence type="ECO:0008006" key="4">
    <source>
        <dbReference type="Google" id="ProtNLM"/>
    </source>
</evidence>
<dbReference type="EnsemblMetazoa" id="AALFPA23_006696.R8766">
    <property type="protein sequence ID" value="AALFPA23_006696.P8766"/>
    <property type="gene ID" value="AALFPA23_006696"/>
</dbReference>
<keyword evidence="3" id="KW-1185">Reference proteome</keyword>
<dbReference type="RefSeq" id="XP_062698935.1">
    <property type="nucleotide sequence ID" value="XM_062842951.1"/>
</dbReference>
<evidence type="ECO:0000313" key="2">
    <source>
        <dbReference type="EnsemblMetazoa" id="AALFPA23_006696.P8766"/>
    </source>
</evidence>
<feature type="compositionally biased region" description="Basic residues" evidence="1">
    <location>
        <begin position="60"/>
        <end position="83"/>
    </location>
</feature>
<sequence>MGMVLADPLFLFDDMFRQQRALMRIWARSQQHTAEALMGGVSGGGGDKGGHHSSDSEHRGKFHHGRHHGKKHHKKSKKGRRHHKFMRLHNVLARLHRRGQTRRMQRLRDWGKWFG</sequence>
<name>A0ABM1Y877_AEDAL</name>
<reference evidence="2" key="2">
    <citation type="submission" date="2025-05" db="UniProtKB">
        <authorList>
            <consortium name="EnsemblMetazoa"/>
        </authorList>
    </citation>
    <scope>IDENTIFICATION</scope>
    <source>
        <strain evidence="2">Foshan</strain>
    </source>
</reference>
<feature type="compositionally biased region" description="Basic and acidic residues" evidence="1">
    <location>
        <begin position="48"/>
        <end position="59"/>
    </location>
</feature>
<accession>A0ABM1Y877</accession>